<feature type="domain" description="TRAF-type" evidence="15">
    <location>
        <begin position="170"/>
        <end position="211"/>
    </location>
</feature>
<dbReference type="PROSITE" id="PS50089">
    <property type="entry name" value="ZF_RING_2"/>
    <property type="match status" value="1"/>
</dbReference>
<dbReference type="GO" id="GO:0008270">
    <property type="term" value="F:zinc ion binding"/>
    <property type="evidence" value="ECO:0007669"/>
    <property type="project" value="UniProtKB-KW"/>
</dbReference>
<dbReference type="PROSITE" id="PS50144">
    <property type="entry name" value="MATH"/>
    <property type="match status" value="1"/>
</dbReference>
<evidence type="ECO:0000256" key="6">
    <source>
        <dbReference type="ARBA" id="ARBA00022737"/>
    </source>
</evidence>
<evidence type="ECO:0000256" key="8">
    <source>
        <dbReference type="ARBA" id="ARBA00022833"/>
    </source>
</evidence>
<keyword evidence="9" id="KW-0832">Ubl conjugation</keyword>
<feature type="zinc finger region" description="TRAF-type" evidence="11">
    <location>
        <begin position="170"/>
        <end position="211"/>
    </location>
</feature>
<dbReference type="PIRSF" id="PIRSF015614">
    <property type="entry name" value="TRAF"/>
    <property type="match status" value="1"/>
</dbReference>
<keyword evidence="10 12" id="KW-0175">Coiled coil</keyword>
<keyword evidence="8 11" id="KW-0862">Zinc</keyword>
<dbReference type="InterPro" id="IPR032070">
    <property type="entry name" value="TRAF_BIRC3-bd"/>
</dbReference>
<dbReference type="InterPro" id="IPR001293">
    <property type="entry name" value="Znf_TRAF"/>
</dbReference>
<feature type="domain" description="TRAF-type" evidence="15">
    <location>
        <begin position="117"/>
        <end position="158"/>
    </location>
</feature>
<dbReference type="EMBL" id="MF422187">
    <property type="protein sequence ID" value="ATL75378.1"/>
    <property type="molecule type" value="mRNA"/>
</dbReference>
<dbReference type="InterPro" id="IPR049342">
    <property type="entry name" value="TRAF1-6_MATH_dom"/>
</dbReference>
<keyword evidence="16" id="KW-0675">Receptor</keyword>
<dbReference type="PANTHER" id="PTHR10131:SF138">
    <property type="entry name" value="RE66324P"/>
    <property type="match status" value="1"/>
</dbReference>
<keyword evidence="6" id="KW-0677">Repeat</keyword>
<evidence type="ECO:0000256" key="4">
    <source>
        <dbReference type="ARBA" id="ARBA00022703"/>
    </source>
</evidence>
<keyword evidence="4" id="KW-0053">Apoptosis</keyword>
<dbReference type="InterPro" id="IPR001841">
    <property type="entry name" value="Znf_RING"/>
</dbReference>
<evidence type="ECO:0000256" key="3">
    <source>
        <dbReference type="ARBA" id="ARBA00022499"/>
    </source>
</evidence>
<dbReference type="InterPro" id="IPR018957">
    <property type="entry name" value="Znf_C3HC4_RING-type"/>
</dbReference>
<dbReference type="Pfam" id="PF21355">
    <property type="entry name" value="TRAF-mep_MATH"/>
    <property type="match status" value="1"/>
</dbReference>
<sequence>MAGPVTPDGGYPVSLFVQQEFDRKFLCNLCQRILREPIQSFCGHRFCKRCIVIVISNGLQMCPQCKQEGVVEEEHSVLKADKLYLDNALKREMSQIKVRCVNPGRSWQGIFKAFENHASQCQYQMVPCPQCGNVTSQIELEDHKTKTCPKRLVNCRHCGQLTTSAEMSEHSKVCPKYPLMCELCKTKKIPRDRMEEHLSSECQNRKLKRPFDNQMVEASRFAGHVEQSAGNHMIYVIQQASNVEQRVNQLEERIDNLSGSETGLVAHQLQKMFDRMQQLEGVVQNLATQPMAISGTQSQPMESGEMQMRARHLEIKTDTFEAVVTTLHRDIEQCITTLETTDRQRRVDKEKIVSIQRNIVTFESALAQKDIKINELEVRIESLECASYDGILIWKIPEFRKRRLEAEQGKPFSIYSPAFYTSRTGYKMCARMYPNGDGMGKGSHMSLFFVIMRGSYDALLSWPFAQRVTFMLIDQNNREHVMDSFQVDKTSSSFQRPTTDMNIASGCPLFIPLRHLDDPSYGYIKEDTMFIKTVVDTSNLPVLNDNKTPADTSSQKKVNR</sequence>
<dbReference type="GO" id="GO:0009898">
    <property type="term" value="C:cytoplasmic side of plasma membrane"/>
    <property type="evidence" value="ECO:0007669"/>
    <property type="project" value="TreeGrafter"/>
</dbReference>
<dbReference type="GO" id="GO:0005164">
    <property type="term" value="F:tumor necrosis factor receptor binding"/>
    <property type="evidence" value="ECO:0007669"/>
    <property type="project" value="TreeGrafter"/>
</dbReference>
<dbReference type="Gene3D" id="3.30.40.10">
    <property type="entry name" value="Zinc/RING finger domain, C3HC4 (zinc finger)"/>
    <property type="match status" value="3"/>
</dbReference>
<dbReference type="Pfam" id="PF16673">
    <property type="entry name" value="TRAF_BIRC3_bd"/>
    <property type="match status" value="1"/>
</dbReference>
<comment type="subcellular location">
    <subcellularLocation>
        <location evidence="1">Cytoplasm</location>
    </subcellularLocation>
</comment>
<evidence type="ECO:0000256" key="10">
    <source>
        <dbReference type="ARBA" id="ARBA00023054"/>
    </source>
</evidence>
<feature type="domain" description="MATH" evidence="14">
    <location>
        <begin position="389"/>
        <end position="535"/>
    </location>
</feature>
<evidence type="ECO:0000256" key="5">
    <source>
        <dbReference type="ARBA" id="ARBA00022723"/>
    </source>
</evidence>
<reference evidence="16" key="1">
    <citation type="journal article" date="2017" name="Fish Shellfish Immunol.">
        <title>A molluscan TNF receptor-associated factor 2 (TRAF2) was involved in host defense against immune challenges.</title>
        <authorList>
            <person name="Qu F."/>
            <person name="Xiang Z."/>
            <person name="Zhou Y."/>
            <person name="Qin Y."/>
        </authorList>
    </citation>
    <scope>NUCLEOTIDE SEQUENCE</scope>
</reference>
<feature type="coiled-coil region" evidence="12">
    <location>
        <begin position="240"/>
        <end position="289"/>
    </location>
</feature>
<dbReference type="GO" id="GO:0006915">
    <property type="term" value="P:apoptotic process"/>
    <property type="evidence" value="ECO:0007669"/>
    <property type="project" value="UniProtKB-KW"/>
</dbReference>
<evidence type="ECO:0000313" key="16">
    <source>
        <dbReference type="EMBL" id="ATL75378.1"/>
    </source>
</evidence>
<dbReference type="SUPFAM" id="SSF49599">
    <property type="entry name" value="TRAF domain-like"/>
    <property type="match status" value="3"/>
</dbReference>
<dbReference type="PROSITE" id="PS00518">
    <property type="entry name" value="ZF_RING_1"/>
    <property type="match status" value="1"/>
</dbReference>
<dbReference type="GO" id="GO:0005737">
    <property type="term" value="C:cytoplasm"/>
    <property type="evidence" value="ECO:0007669"/>
    <property type="project" value="UniProtKB-SubCell"/>
</dbReference>
<evidence type="ECO:0000259" key="14">
    <source>
        <dbReference type="PROSITE" id="PS50144"/>
    </source>
</evidence>
<dbReference type="InterPro" id="IPR012227">
    <property type="entry name" value="TNF_rcpt-assoc_TRAF_met"/>
</dbReference>
<dbReference type="Pfam" id="PF02176">
    <property type="entry name" value="zf-TRAF"/>
    <property type="match status" value="1"/>
</dbReference>
<feature type="domain" description="RING-type" evidence="13">
    <location>
        <begin position="27"/>
        <end position="66"/>
    </location>
</feature>
<dbReference type="InterPro" id="IPR017907">
    <property type="entry name" value="Znf_RING_CS"/>
</dbReference>
<dbReference type="FunFam" id="3.30.40.10:FF:000189">
    <property type="entry name" value="TNF receptor-associated factor"/>
    <property type="match status" value="1"/>
</dbReference>
<evidence type="ECO:0000256" key="11">
    <source>
        <dbReference type="PROSITE-ProRule" id="PRU00207"/>
    </source>
</evidence>
<dbReference type="SUPFAM" id="SSF57850">
    <property type="entry name" value="RING/U-box"/>
    <property type="match status" value="1"/>
</dbReference>
<evidence type="ECO:0000259" key="15">
    <source>
        <dbReference type="PROSITE" id="PS50145"/>
    </source>
</evidence>
<name>A0A291S6Z4_SINWO</name>
<accession>A0A291S6Z4</accession>
<keyword evidence="5 11" id="KW-0479">Metal-binding</keyword>
<evidence type="ECO:0000259" key="13">
    <source>
        <dbReference type="PROSITE" id="PS50089"/>
    </source>
</evidence>
<dbReference type="GO" id="GO:0043122">
    <property type="term" value="P:regulation of canonical NF-kappaB signal transduction"/>
    <property type="evidence" value="ECO:0007669"/>
    <property type="project" value="TreeGrafter"/>
</dbReference>
<dbReference type="PROSITE" id="PS50145">
    <property type="entry name" value="ZF_TRAF"/>
    <property type="match status" value="2"/>
</dbReference>
<dbReference type="InterPro" id="IPR008974">
    <property type="entry name" value="TRAF-like"/>
</dbReference>
<dbReference type="Pfam" id="PF00097">
    <property type="entry name" value="zf-C3HC4"/>
    <property type="match status" value="1"/>
</dbReference>
<feature type="zinc finger region" description="TRAF-type" evidence="11">
    <location>
        <begin position="117"/>
        <end position="158"/>
    </location>
</feature>
<evidence type="ECO:0000256" key="9">
    <source>
        <dbReference type="ARBA" id="ARBA00022843"/>
    </source>
</evidence>
<organism evidence="16">
    <name type="scientific">Sinanodonta woodiana</name>
    <name type="common">Chinese pond mussel</name>
    <name type="synonym">Anodonta woodiana</name>
    <dbReference type="NCBI Taxonomy" id="1069815"/>
    <lineage>
        <taxon>Eukaryota</taxon>
        <taxon>Metazoa</taxon>
        <taxon>Spiralia</taxon>
        <taxon>Lophotrochozoa</taxon>
        <taxon>Mollusca</taxon>
        <taxon>Bivalvia</taxon>
        <taxon>Autobranchia</taxon>
        <taxon>Heteroconchia</taxon>
        <taxon>Palaeoheterodonta</taxon>
        <taxon>Unionida</taxon>
        <taxon>Unionoidea</taxon>
        <taxon>Unionidae</taxon>
        <taxon>Unioninae</taxon>
        <taxon>Sinanodonta</taxon>
    </lineage>
</organism>
<evidence type="ECO:0000256" key="1">
    <source>
        <dbReference type="ARBA" id="ARBA00004496"/>
    </source>
</evidence>
<dbReference type="FunFam" id="2.60.210.10:FF:000001">
    <property type="entry name" value="TNF receptor-associated factor"/>
    <property type="match status" value="1"/>
</dbReference>
<dbReference type="PANTHER" id="PTHR10131">
    <property type="entry name" value="TNF RECEPTOR ASSOCIATED FACTOR"/>
    <property type="match status" value="1"/>
</dbReference>
<proteinExistence type="evidence at transcript level"/>
<keyword evidence="2" id="KW-0963">Cytoplasm</keyword>
<dbReference type="GO" id="GO:0042981">
    <property type="term" value="P:regulation of apoptotic process"/>
    <property type="evidence" value="ECO:0007669"/>
    <property type="project" value="InterPro"/>
</dbReference>
<gene>
    <name evidence="16" type="primary">TRAF2</name>
</gene>
<dbReference type="AlphaFoldDB" id="A0A291S6Z4"/>
<keyword evidence="7 11" id="KW-0863">Zinc-finger</keyword>
<evidence type="ECO:0000256" key="2">
    <source>
        <dbReference type="ARBA" id="ARBA00022490"/>
    </source>
</evidence>
<keyword evidence="3" id="KW-1017">Isopeptide bond</keyword>
<dbReference type="SMART" id="SM00061">
    <property type="entry name" value="MATH"/>
    <property type="match status" value="1"/>
</dbReference>
<dbReference type="InterPro" id="IPR013083">
    <property type="entry name" value="Znf_RING/FYVE/PHD"/>
</dbReference>
<evidence type="ECO:0000256" key="7">
    <source>
        <dbReference type="ARBA" id="ARBA00022771"/>
    </source>
</evidence>
<dbReference type="Gene3D" id="2.60.210.10">
    <property type="entry name" value="Apoptosis, Tumor Necrosis Factor Receptor Associated Protein 2, Chain A"/>
    <property type="match status" value="1"/>
</dbReference>
<dbReference type="GO" id="GO:0007165">
    <property type="term" value="P:signal transduction"/>
    <property type="evidence" value="ECO:0007669"/>
    <property type="project" value="InterPro"/>
</dbReference>
<dbReference type="Gene3D" id="1.20.5.170">
    <property type="match status" value="1"/>
</dbReference>
<dbReference type="InterPro" id="IPR002083">
    <property type="entry name" value="MATH/TRAF_dom"/>
</dbReference>
<evidence type="ECO:0000256" key="12">
    <source>
        <dbReference type="SAM" id="Coils"/>
    </source>
</evidence>
<protein>
    <submittedName>
        <fullName evidence="16">TNF receptor-associated factor 2</fullName>
    </submittedName>
</protein>
<dbReference type="SMART" id="SM00184">
    <property type="entry name" value="RING"/>
    <property type="match status" value="1"/>
</dbReference>